<reference evidence="2" key="1">
    <citation type="journal article" date="2023" name="G3 (Bethesda)">
        <title>A reference genome for the long-term kleptoplast-retaining sea slug Elysia crispata morphotype clarki.</title>
        <authorList>
            <person name="Eastman K.E."/>
            <person name="Pendleton A.L."/>
            <person name="Shaikh M.A."/>
            <person name="Suttiyut T."/>
            <person name="Ogas R."/>
            <person name="Tomko P."/>
            <person name="Gavelis G."/>
            <person name="Widhalm J.R."/>
            <person name="Wisecaver J.H."/>
        </authorList>
    </citation>
    <scope>NUCLEOTIDE SEQUENCE</scope>
    <source>
        <strain evidence="2">ECLA1</strain>
    </source>
</reference>
<sequence>MRSIGLSGAPAQHLASCLPLLGQLQRHSVSTVSLEVIRKSLYVSRGRSSQALSRAPISRHQSKGSGGCRSHTRPAVSKKVLQS</sequence>
<evidence type="ECO:0000313" key="3">
    <source>
        <dbReference type="Proteomes" id="UP001283361"/>
    </source>
</evidence>
<dbReference type="Proteomes" id="UP001283361">
    <property type="component" value="Unassembled WGS sequence"/>
</dbReference>
<evidence type="ECO:0000313" key="2">
    <source>
        <dbReference type="EMBL" id="KAK3777676.1"/>
    </source>
</evidence>
<organism evidence="2 3">
    <name type="scientific">Elysia crispata</name>
    <name type="common">lettuce slug</name>
    <dbReference type="NCBI Taxonomy" id="231223"/>
    <lineage>
        <taxon>Eukaryota</taxon>
        <taxon>Metazoa</taxon>
        <taxon>Spiralia</taxon>
        <taxon>Lophotrochozoa</taxon>
        <taxon>Mollusca</taxon>
        <taxon>Gastropoda</taxon>
        <taxon>Heterobranchia</taxon>
        <taxon>Euthyneura</taxon>
        <taxon>Panpulmonata</taxon>
        <taxon>Sacoglossa</taxon>
        <taxon>Placobranchoidea</taxon>
        <taxon>Plakobranchidae</taxon>
        <taxon>Elysia</taxon>
    </lineage>
</organism>
<gene>
    <name evidence="2" type="ORF">RRG08_021787</name>
</gene>
<evidence type="ECO:0000256" key="1">
    <source>
        <dbReference type="SAM" id="MobiDB-lite"/>
    </source>
</evidence>
<proteinExistence type="predicted"/>
<keyword evidence="3" id="KW-1185">Reference proteome</keyword>
<name>A0AAE1DNW0_9GAST</name>
<accession>A0AAE1DNW0</accession>
<feature type="region of interest" description="Disordered" evidence="1">
    <location>
        <begin position="46"/>
        <end position="83"/>
    </location>
</feature>
<protein>
    <submittedName>
        <fullName evidence="2">Uncharacterized protein</fullName>
    </submittedName>
</protein>
<comment type="caution">
    <text evidence="2">The sequence shown here is derived from an EMBL/GenBank/DDBJ whole genome shotgun (WGS) entry which is preliminary data.</text>
</comment>
<dbReference type="AlphaFoldDB" id="A0AAE1DNW0"/>
<dbReference type="EMBL" id="JAWDGP010003066">
    <property type="protein sequence ID" value="KAK3777676.1"/>
    <property type="molecule type" value="Genomic_DNA"/>
</dbReference>